<evidence type="ECO:0000313" key="1">
    <source>
        <dbReference type="EMBL" id="MCR9017359.1"/>
    </source>
</evidence>
<keyword evidence="2" id="KW-1185">Reference proteome</keyword>
<gene>
    <name evidence="1" type="ORF">NU887_20150</name>
</gene>
<sequence length="75" mass="8574">MKTIQVKVSEKDLEKYNLDSDPIIDFKLLVEKINLDFARKALEECQNIAKEVGLAELTLEEIDAEIKAVRNESHS</sequence>
<reference evidence="1" key="1">
    <citation type="submission" date="2022-08" db="EMBL/GenBank/DDBJ databases">
        <authorList>
            <person name="Zhang D."/>
        </authorList>
    </citation>
    <scope>NUCLEOTIDE SEQUENCE</scope>
    <source>
        <strain evidence="1">XJ19-11</strain>
    </source>
</reference>
<organism evidence="1 2">
    <name type="scientific">Aquiflexum gelatinilyticum</name>
    <dbReference type="NCBI Taxonomy" id="2961943"/>
    <lineage>
        <taxon>Bacteria</taxon>
        <taxon>Pseudomonadati</taxon>
        <taxon>Bacteroidota</taxon>
        <taxon>Cytophagia</taxon>
        <taxon>Cytophagales</taxon>
        <taxon>Cyclobacteriaceae</taxon>
        <taxon>Aquiflexum</taxon>
    </lineage>
</organism>
<dbReference type="RefSeq" id="WP_113925029.1">
    <property type="nucleotide sequence ID" value="NZ_JANSUY010000027.1"/>
</dbReference>
<dbReference type="EMBL" id="JANSUY010000027">
    <property type="protein sequence ID" value="MCR9017359.1"/>
    <property type="molecule type" value="Genomic_DNA"/>
</dbReference>
<accession>A0A9X2T078</accession>
<proteinExistence type="predicted"/>
<dbReference type="Proteomes" id="UP001142175">
    <property type="component" value="Unassembled WGS sequence"/>
</dbReference>
<protein>
    <submittedName>
        <fullName evidence="1">Uncharacterized protein</fullName>
    </submittedName>
</protein>
<evidence type="ECO:0000313" key="2">
    <source>
        <dbReference type="Proteomes" id="UP001142175"/>
    </source>
</evidence>
<name>A0A9X2T078_9BACT</name>
<dbReference type="AlphaFoldDB" id="A0A9X2T078"/>
<comment type="caution">
    <text evidence="1">The sequence shown here is derived from an EMBL/GenBank/DDBJ whole genome shotgun (WGS) entry which is preliminary data.</text>
</comment>